<feature type="region of interest" description="Disordered" evidence="21">
    <location>
        <begin position="700"/>
        <end position="732"/>
    </location>
</feature>
<dbReference type="PROSITE" id="PS51259">
    <property type="entry name" value="MHD2"/>
    <property type="match status" value="1"/>
</dbReference>
<dbReference type="InterPro" id="IPR014770">
    <property type="entry name" value="Munc13_1"/>
</dbReference>
<dbReference type="GO" id="GO:0061789">
    <property type="term" value="P:dense core granule priming"/>
    <property type="evidence" value="ECO:0007669"/>
    <property type="project" value="TreeGrafter"/>
</dbReference>
<keyword evidence="11" id="KW-0106">Calcium</keyword>
<dbReference type="GO" id="GO:0098831">
    <property type="term" value="C:presynaptic active zone cytoplasmic component"/>
    <property type="evidence" value="ECO:0007669"/>
    <property type="project" value="TreeGrafter"/>
</dbReference>
<evidence type="ECO:0000313" key="27">
    <source>
        <dbReference type="RefSeq" id="XP_053745023.1"/>
    </source>
</evidence>
<dbReference type="InterPro" id="IPR027080">
    <property type="entry name" value="Unc-13"/>
</dbReference>
<dbReference type="GO" id="GO:0017075">
    <property type="term" value="F:syntaxin-1 binding"/>
    <property type="evidence" value="ECO:0007669"/>
    <property type="project" value="TreeGrafter"/>
</dbReference>
<feature type="region of interest" description="Disordered" evidence="21">
    <location>
        <begin position="213"/>
        <end position="232"/>
    </location>
</feature>
<keyword evidence="6" id="KW-0597">Phosphoprotein</keyword>
<evidence type="ECO:0000256" key="6">
    <source>
        <dbReference type="ARBA" id="ARBA00022553"/>
    </source>
</evidence>
<evidence type="ECO:0000259" key="24">
    <source>
        <dbReference type="PROSITE" id="PS51258"/>
    </source>
</evidence>
<dbReference type="RefSeq" id="XP_053745023.1">
    <property type="nucleotide sequence ID" value="XM_053889048.1"/>
</dbReference>
<dbReference type="FunFam" id="3.30.70.1820:FF:000003">
    <property type="entry name" value="Protein unc-13 homolog C"/>
    <property type="match status" value="1"/>
</dbReference>
<evidence type="ECO:0000256" key="17">
    <source>
        <dbReference type="ARBA" id="ARBA00060476"/>
    </source>
</evidence>
<evidence type="ECO:0000256" key="8">
    <source>
        <dbReference type="ARBA" id="ARBA00022737"/>
    </source>
</evidence>
<dbReference type="PRINTS" id="PR00360">
    <property type="entry name" value="C2DOMAIN"/>
</dbReference>
<evidence type="ECO:0000256" key="9">
    <source>
        <dbReference type="ARBA" id="ARBA00022771"/>
    </source>
</evidence>
<name>A0A9W2UFW1_PANPR</name>
<feature type="region of interest" description="Disordered" evidence="21">
    <location>
        <begin position="28"/>
        <end position="54"/>
    </location>
</feature>
<keyword evidence="14" id="KW-0472">Membrane</keyword>
<reference evidence="27" key="1">
    <citation type="submission" date="2025-08" db="UniProtKB">
        <authorList>
            <consortium name="RefSeq"/>
        </authorList>
    </citation>
    <scope>IDENTIFICATION</scope>
    <source>
        <tissue evidence="27">Whole blood</tissue>
    </source>
</reference>
<dbReference type="SUPFAM" id="SSF57889">
    <property type="entry name" value="Cysteine-rich domain"/>
    <property type="match status" value="1"/>
</dbReference>
<dbReference type="CDD" id="cd20859">
    <property type="entry name" value="C1_Munc13-2-like"/>
    <property type="match status" value="1"/>
</dbReference>
<dbReference type="Pfam" id="PF00130">
    <property type="entry name" value="C1_1"/>
    <property type="match status" value="1"/>
</dbReference>
<dbReference type="FunFam" id="1.20.58.1100:FF:000001">
    <property type="entry name" value="Protein unc-13 homolog B"/>
    <property type="match status" value="1"/>
</dbReference>
<feature type="domain" description="MHD2" evidence="25">
    <location>
        <begin position="1899"/>
        <end position="2041"/>
    </location>
</feature>
<dbReference type="InterPro" id="IPR010439">
    <property type="entry name" value="MUN_dom"/>
</dbReference>
<dbReference type="GO" id="GO:0043195">
    <property type="term" value="C:terminal bouton"/>
    <property type="evidence" value="ECO:0007669"/>
    <property type="project" value="TreeGrafter"/>
</dbReference>
<dbReference type="PROSITE" id="PS00479">
    <property type="entry name" value="ZF_DAG_PE_1"/>
    <property type="match status" value="1"/>
</dbReference>
<dbReference type="Gene3D" id="3.30.60.20">
    <property type="match status" value="1"/>
</dbReference>
<feature type="compositionally biased region" description="Low complexity" evidence="21">
    <location>
        <begin position="476"/>
        <end position="486"/>
    </location>
</feature>
<dbReference type="FunFam" id="2.60.40.150:FF:000002">
    <property type="entry name" value="Protein unc-13 homolog B"/>
    <property type="match status" value="1"/>
</dbReference>
<protein>
    <recommendedName>
        <fullName evidence="19">Protein unc-13 homolog C</fullName>
    </recommendedName>
    <alternativeName>
        <fullName evidence="20">Munc13-3</fullName>
    </alternativeName>
</protein>
<dbReference type="FunFam" id="2.60.40.150:FF:000014">
    <property type="entry name" value="protein unc-13 homolog B"/>
    <property type="match status" value="1"/>
</dbReference>
<dbReference type="GO" id="GO:0035249">
    <property type="term" value="P:synaptic transmission, glutamatergic"/>
    <property type="evidence" value="ECO:0007669"/>
    <property type="project" value="TreeGrafter"/>
</dbReference>
<dbReference type="PANTHER" id="PTHR10480:SF2">
    <property type="entry name" value="PROTEIN UNC-13 HOMOLOG C"/>
    <property type="match status" value="1"/>
</dbReference>
<feature type="compositionally biased region" description="Low complexity" evidence="21">
    <location>
        <begin position="156"/>
        <end position="166"/>
    </location>
</feature>
<evidence type="ECO:0000256" key="13">
    <source>
        <dbReference type="ARBA" id="ARBA00023054"/>
    </source>
</evidence>
<dbReference type="GO" id="GO:0099525">
    <property type="term" value="P:presynaptic dense core vesicle exocytosis"/>
    <property type="evidence" value="ECO:0007669"/>
    <property type="project" value="TreeGrafter"/>
</dbReference>
<feature type="compositionally biased region" description="Polar residues" evidence="21">
    <location>
        <begin position="715"/>
        <end position="725"/>
    </location>
</feature>
<evidence type="ECO:0000256" key="7">
    <source>
        <dbReference type="ARBA" id="ARBA00022723"/>
    </source>
</evidence>
<keyword evidence="9" id="KW-0863">Zinc-finger</keyword>
<feature type="region of interest" description="Disordered" evidence="21">
    <location>
        <begin position="128"/>
        <end position="174"/>
    </location>
</feature>
<dbReference type="Gene3D" id="1.10.357.50">
    <property type="match status" value="1"/>
</dbReference>
<keyword evidence="4" id="KW-0268">Exocytosis</keyword>
<keyword evidence="3" id="KW-1003">Cell membrane</keyword>
<organism evidence="26 27">
    <name type="scientific">Panthera pardus</name>
    <name type="common">Leopard</name>
    <name type="synonym">Felis pardus</name>
    <dbReference type="NCBI Taxonomy" id="9691"/>
    <lineage>
        <taxon>Eukaryota</taxon>
        <taxon>Metazoa</taxon>
        <taxon>Chordata</taxon>
        <taxon>Craniata</taxon>
        <taxon>Vertebrata</taxon>
        <taxon>Euteleostomi</taxon>
        <taxon>Mammalia</taxon>
        <taxon>Eutheria</taxon>
        <taxon>Laurasiatheria</taxon>
        <taxon>Carnivora</taxon>
        <taxon>Feliformia</taxon>
        <taxon>Felidae</taxon>
        <taxon>Pantherinae</taxon>
        <taxon>Panthera</taxon>
    </lineage>
</organism>
<feature type="compositionally biased region" description="Low complexity" evidence="21">
    <location>
        <begin position="128"/>
        <end position="137"/>
    </location>
</feature>
<evidence type="ECO:0000256" key="10">
    <source>
        <dbReference type="ARBA" id="ARBA00022833"/>
    </source>
</evidence>
<dbReference type="SMART" id="SM01145">
    <property type="entry name" value="DUF1041"/>
    <property type="match status" value="1"/>
</dbReference>
<evidence type="ECO:0000259" key="22">
    <source>
        <dbReference type="PROSITE" id="PS50004"/>
    </source>
</evidence>
<comment type="similarity">
    <text evidence="2">Belongs to the unc-13 family.</text>
</comment>
<dbReference type="Pfam" id="PF06292">
    <property type="entry name" value="MUN"/>
    <property type="match status" value="1"/>
</dbReference>
<evidence type="ECO:0000256" key="20">
    <source>
        <dbReference type="ARBA" id="ARBA00082943"/>
    </source>
</evidence>
<keyword evidence="10" id="KW-0862">Zinc</keyword>
<evidence type="ECO:0000256" key="2">
    <source>
        <dbReference type="ARBA" id="ARBA00005823"/>
    </source>
</evidence>
<evidence type="ECO:0000256" key="21">
    <source>
        <dbReference type="SAM" id="MobiDB-lite"/>
    </source>
</evidence>
<evidence type="ECO:0000259" key="23">
    <source>
        <dbReference type="PROSITE" id="PS50081"/>
    </source>
</evidence>
<dbReference type="FunFam" id="1.10.357.50:FF:000001">
    <property type="entry name" value="Protein unc-13 homolog B"/>
    <property type="match status" value="1"/>
</dbReference>
<dbReference type="Gene3D" id="1.20.58.1100">
    <property type="match status" value="1"/>
</dbReference>
<evidence type="ECO:0000256" key="4">
    <source>
        <dbReference type="ARBA" id="ARBA00022483"/>
    </source>
</evidence>
<feature type="domain" description="C2" evidence="22">
    <location>
        <begin position="2061"/>
        <end position="2188"/>
    </location>
</feature>
<evidence type="ECO:0000256" key="3">
    <source>
        <dbReference type="ARBA" id="ARBA00022475"/>
    </source>
</evidence>
<dbReference type="InterPro" id="IPR002219">
    <property type="entry name" value="PKC_DAG/PE"/>
</dbReference>
<gene>
    <name evidence="27" type="primary">UNC13C</name>
</gene>
<dbReference type="SUPFAM" id="SSF49562">
    <property type="entry name" value="C2 domain (Calcium/lipid-binding domain, CaLB)"/>
    <property type="match status" value="2"/>
</dbReference>
<comment type="subcellular location">
    <subcellularLocation>
        <location evidence="1">Cytoplasm</location>
    </subcellularLocation>
    <subcellularLocation>
        <location evidence="17">Presynaptic cell membrane</location>
        <topology evidence="17">Peripheral membrane protein</topology>
    </subcellularLocation>
</comment>
<dbReference type="SMART" id="SM00109">
    <property type="entry name" value="C1"/>
    <property type="match status" value="1"/>
</dbReference>
<comment type="subunit">
    <text evidence="18">Interacts with STX1A and/or STX1B1, VAMP2 and SNAP25.</text>
</comment>
<dbReference type="GeneID" id="109262960"/>
<dbReference type="CTD" id="440279"/>
<feature type="domain" description="C2" evidence="22">
    <location>
        <begin position="1206"/>
        <end position="1330"/>
    </location>
</feature>
<dbReference type="GO" id="GO:0016082">
    <property type="term" value="P:synaptic vesicle priming"/>
    <property type="evidence" value="ECO:0007669"/>
    <property type="project" value="TreeGrafter"/>
</dbReference>
<keyword evidence="8" id="KW-0677">Repeat</keyword>
<evidence type="ECO:0000256" key="12">
    <source>
        <dbReference type="ARBA" id="ARBA00023018"/>
    </source>
</evidence>
<evidence type="ECO:0000313" key="26">
    <source>
        <dbReference type="Proteomes" id="UP001165780"/>
    </source>
</evidence>
<dbReference type="GO" id="GO:0030672">
    <property type="term" value="C:synaptic vesicle membrane"/>
    <property type="evidence" value="ECO:0007669"/>
    <property type="project" value="TreeGrafter"/>
</dbReference>
<dbReference type="Proteomes" id="UP001165780">
    <property type="component" value="Unplaced"/>
</dbReference>
<keyword evidence="5" id="KW-0963">Cytoplasm</keyword>
<keyword evidence="26" id="KW-1185">Reference proteome</keyword>
<dbReference type="Gene3D" id="2.60.40.150">
    <property type="entry name" value="C2 domain"/>
    <property type="match status" value="2"/>
</dbReference>
<evidence type="ECO:0000256" key="18">
    <source>
        <dbReference type="ARBA" id="ARBA00064773"/>
    </source>
</evidence>
<dbReference type="CDD" id="cd04027">
    <property type="entry name" value="C2B_Munc13"/>
    <property type="match status" value="1"/>
</dbReference>
<dbReference type="PROSITE" id="PS50004">
    <property type="entry name" value="C2"/>
    <property type="match status" value="2"/>
</dbReference>
<dbReference type="GO" id="GO:0016081">
    <property type="term" value="P:synaptic vesicle docking"/>
    <property type="evidence" value="ECO:0007669"/>
    <property type="project" value="TreeGrafter"/>
</dbReference>
<dbReference type="FunFam" id="3.30.60.20:FF:000001">
    <property type="entry name" value="Protein unc-13 homolog B"/>
    <property type="match status" value="1"/>
</dbReference>
<proteinExistence type="inferred from homology"/>
<dbReference type="GO" id="GO:0005516">
    <property type="term" value="F:calmodulin binding"/>
    <property type="evidence" value="ECO:0007669"/>
    <property type="project" value="TreeGrafter"/>
</dbReference>
<evidence type="ECO:0000259" key="25">
    <source>
        <dbReference type="PROSITE" id="PS51259"/>
    </source>
</evidence>
<feature type="domain" description="Phorbol-ester/DAG-type" evidence="23">
    <location>
        <begin position="1100"/>
        <end position="1150"/>
    </location>
</feature>
<dbReference type="Gene3D" id="3.30.70.1820">
    <property type="entry name" value="L1 transposable element, RRM domain"/>
    <property type="match status" value="1"/>
</dbReference>
<keyword evidence="7" id="KW-0479">Metal-binding</keyword>
<evidence type="ECO:0000256" key="1">
    <source>
        <dbReference type="ARBA" id="ARBA00004496"/>
    </source>
</evidence>
<dbReference type="Pfam" id="PF00168">
    <property type="entry name" value="C2"/>
    <property type="match status" value="2"/>
</dbReference>
<dbReference type="InterPro" id="IPR000008">
    <property type="entry name" value="C2_dom"/>
</dbReference>
<dbReference type="InterPro" id="IPR046349">
    <property type="entry name" value="C1-like_sf"/>
</dbReference>
<accession>A0A9W2UFW1</accession>
<feature type="region of interest" description="Disordered" evidence="21">
    <location>
        <begin position="764"/>
        <end position="783"/>
    </location>
</feature>
<keyword evidence="12" id="KW-0770">Synapse</keyword>
<evidence type="ECO:0000256" key="5">
    <source>
        <dbReference type="ARBA" id="ARBA00022490"/>
    </source>
</evidence>
<dbReference type="GO" id="GO:0031594">
    <property type="term" value="C:neuromuscular junction"/>
    <property type="evidence" value="ECO:0007669"/>
    <property type="project" value="TreeGrafter"/>
</dbReference>
<dbReference type="InterPro" id="IPR035892">
    <property type="entry name" value="C2_domain_sf"/>
</dbReference>
<feature type="compositionally biased region" description="Polar residues" evidence="21">
    <location>
        <begin position="138"/>
        <end position="147"/>
    </location>
</feature>
<keyword evidence="13" id="KW-0175">Coiled coil</keyword>
<dbReference type="InterPro" id="IPR037302">
    <property type="entry name" value="Unc-13_C2B"/>
</dbReference>
<dbReference type="CDD" id="cd08395">
    <property type="entry name" value="C2C_Munc13"/>
    <property type="match status" value="1"/>
</dbReference>
<sequence length="2233" mass="253341">MVANLFKSLILPYIHKLCKGMFTKKLGNTTKKKENRQHKKDQDFPTAGQTKTPKFSNTLKSTVKKIAKCSSTRNLSTEEDETNKEFSLSPTFSYRVAIANGLQKNINVTNSDNEDLLQELSSIESSYSESLNELRSSTENQAQSTHTMPVRRNRKSSSSLAPSEGSSDGERTLHSLKLGALRKLRKWKKSQECVSSDSELSTMKKTWGIRSKSLDRTARNPKTNALEPGFSSSGCISQTHDVMEMIFKELQGISQIETELSELRGHVNALKHSIDEISSSVEVVQSEIEQLRTGFVQSRRETRDIHDYIKHLGHMGSKASLRFLNVPEERFEYIESVVYQILVDKMGFSDVPNAIKIEFAQRIGHQRDCPNAKPRPILVYFETPQQRDSVLKKSYKLKGTGIGISTDILTHDIRERKERGIPSSQTYESMDIKLSTPEPKNKKNNWQSPDDSDGELESDLNRNSYAVLSKSEFPTKGSTSKSSSKSHNSRAKNKTASGSRISSKSDYDKISSQLPESDNLEKQTTTHYADATPLWHSQSDFFTAKLSRSESDFSKLCQSYSEDFSENQFFTRTNGSSLLSSSDRELWQRKQEDTATLYDSPQNQHLKGALQGVQGQSEIENTETVDSGMSNGMVCASGDRSHYSDSQLSLHEDLSPWKEWNQVEQGTDLGLDSSTQEAFDYDTNSLSDQQLDVYNKDLEDLGKGQSDFQDDSESYDLTQDDNSSPCPGLDNEPQGQWVGQYDSYQEANSNDLYQNQNQLSMMYRSQSELQSDDSEDAPPKSWHSRLSIDLSDKAFSFPKFGSTLQRAKSALEVVWNKSTQSLSGYEDSGSSLMGRFRTLSQSTANESSTTLDSDVYTEPFYYKAEDEEDYSEPVADNETDYVEVMEQVLAKLENRTSMTETDEQMQVYDHPSYETPYETPQDEGYDVQADDMVSEGGLEPLNETSAEMEIKEDENQNIPEQPMEIIKPKRIRPSFKEAALKAYKKQMAELEEKILAGDSSSVDEKARIVSGNDLEAAKLSGLQAIGGAGRGLYGIDSMPDLRRKKTLPIVRDVVRNLAARKSGLSLAMVIRTSLNNEELKIHVFKKTLQALIYPMSSTTPHNFEVWTATTPTYCYECEGLLWGIARQGMKCLECGVKCHEKCQDLLNADCLQRAAEKSSKHGAEDKTQTIITAMKERMKIREKNRPEVFEVIQEMFQISKEDFVQYTKAAKQSVLDGTSKWSAKITITVVSAQGLQAKDKTGSSDPYVTVQVGKNKRRTKTIFGNLNPVWDEKFYFECHNSTDRIKVRVWDEDDDIKSRVKQHFKKESDDFLGQTIVEVRTLSGEMDVWYNLEKRTDKSAVSGAIRLKINVEIKGEEKVAPYHIQYTCLHENLFHYLTEVKSNGGVKIPEVKGEEAWKVFFDDASQEIVDEFAMRYGIESIYQAMTHFSCLSSKYMCPGVPAVMSTLLANINAFYAHTTVATNVQVSASDRFAATNFGREKFIKLLDQLHNSLRIDLSKYRENFPASNAERLQDLKSTVDLLTSITFFRMKVLELQSPPKASMVVKDCVRACLDSTYKYIFDNCHELYSQLIDPSKKQDIPREDQGPSTKNLDFWPQLITLMVTIIDEDKTAYTPVLNQFPQELNMGKISAEIMWTLFAQDMKYALEEHEKQRLCKSTDYMNLHFKVKWFYNEYVRELPAFKDAVPEYSLWFEPFVMQWLDENEDVSMEFLHGALGRDKKDGFQQTSDHALFSCSVVDVFAQLNQSFEIIKKLECPNPEALSHLMRRFAKTINKVLLQYAAIVSSDFSSYCDKENVPCILMNNIQQLRVQLEKMFESMGGKEKKEGERFFYELDPEASAILKELQVKLNGVLDELSITYGESFQLIIEDCIKQMSFELNQMRTNGNTASNKNSAAMDAEIVLRPLMDFLDKTLSLSAKICEKTVLKRVLKELWKLVLNKIEKQIVLPPLTDQTGPQMIFIAAKDLGQLSKLKEHMIREDAKGLTPRQCAVMEVVLATIKQYFHAGGNGLKKNFLEKSPDLQSLRYALSLYTQTTDALIKKFIDTQTSQTTKVFKGRPSKDSVGQISVHVDITTTPGTGEHKVTVKVIAINDLNWQTTAMFRPFVEVCILGPNLGDKKRKQGTKTKSNTWSPKYNETFQFILGNENRPGAYELHLSVKDYCFAREDRIIGMTVIRLQNIAEKGSYGAWYPLLKNVSLDETGLTILRILSQRTNDDVAKEFVRLKSETRSAEESA</sequence>
<keyword evidence="15" id="KW-0966">Cell projection</keyword>
<evidence type="ECO:0000256" key="11">
    <source>
        <dbReference type="ARBA" id="ARBA00022837"/>
    </source>
</evidence>
<dbReference type="InterPro" id="IPR014772">
    <property type="entry name" value="Munc13_dom-2"/>
</dbReference>
<feature type="region of interest" description="Disordered" evidence="21">
    <location>
        <begin position="415"/>
        <end position="524"/>
    </location>
</feature>
<evidence type="ECO:0000256" key="15">
    <source>
        <dbReference type="ARBA" id="ARBA00023273"/>
    </source>
</evidence>
<evidence type="ECO:0000256" key="14">
    <source>
        <dbReference type="ARBA" id="ARBA00023136"/>
    </source>
</evidence>
<feature type="domain" description="MHD1" evidence="24">
    <location>
        <begin position="1640"/>
        <end position="1783"/>
    </location>
</feature>
<dbReference type="GO" id="GO:0005543">
    <property type="term" value="F:phospholipid binding"/>
    <property type="evidence" value="ECO:0007669"/>
    <property type="project" value="InterPro"/>
</dbReference>
<comment type="function">
    <text evidence="16">May play a role in vesicle maturation during exocytosis as a target of the diacylglycerol second messenger pathway. May be involved in the regulation of synaptic transmission at parallel fiber - Purkinje cell synapses.</text>
</comment>
<dbReference type="PANTHER" id="PTHR10480">
    <property type="entry name" value="PROTEIN UNC-13 HOMOLOG"/>
    <property type="match status" value="1"/>
</dbReference>
<dbReference type="PROSITE" id="PS51258">
    <property type="entry name" value="MHD1"/>
    <property type="match status" value="1"/>
</dbReference>
<dbReference type="SMART" id="SM00239">
    <property type="entry name" value="C2"/>
    <property type="match status" value="2"/>
</dbReference>
<dbReference type="GO" id="GO:0019992">
    <property type="term" value="F:diacylglycerol binding"/>
    <property type="evidence" value="ECO:0007669"/>
    <property type="project" value="InterPro"/>
</dbReference>
<dbReference type="GO" id="GO:0042734">
    <property type="term" value="C:presynaptic membrane"/>
    <property type="evidence" value="ECO:0007669"/>
    <property type="project" value="UniProtKB-SubCell"/>
</dbReference>
<dbReference type="PROSITE" id="PS50081">
    <property type="entry name" value="ZF_DAG_PE_2"/>
    <property type="match status" value="1"/>
</dbReference>
<evidence type="ECO:0000256" key="16">
    <source>
        <dbReference type="ARBA" id="ARBA00053265"/>
    </source>
</evidence>
<evidence type="ECO:0000256" key="19">
    <source>
        <dbReference type="ARBA" id="ARBA00071103"/>
    </source>
</evidence>
<dbReference type="GO" id="GO:0008270">
    <property type="term" value="F:zinc ion binding"/>
    <property type="evidence" value="ECO:0007669"/>
    <property type="project" value="UniProtKB-KW"/>
</dbReference>
<dbReference type="GO" id="GO:0005509">
    <property type="term" value="F:calcium ion binding"/>
    <property type="evidence" value="ECO:0007669"/>
    <property type="project" value="InterPro"/>
</dbReference>